<comment type="caution">
    <text evidence="2">The sequence shown here is derived from an EMBL/GenBank/DDBJ whole genome shotgun (WGS) entry which is preliminary data.</text>
</comment>
<evidence type="ECO:0000313" key="2">
    <source>
        <dbReference type="EMBL" id="CAJ1391935.1"/>
    </source>
</evidence>
<dbReference type="Proteomes" id="UP001178507">
    <property type="component" value="Unassembled WGS sequence"/>
</dbReference>
<reference evidence="2" key="1">
    <citation type="submission" date="2023-08" db="EMBL/GenBank/DDBJ databases">
        <authorList>
            <person name="Chen Y."/>
            <person name="Shah S."/>
            <person name="Dougan E. K."/>
            <person name="Thang M."/>
            <person name="Chan C."/>
        </authorList>
    </citation>
    <scope>NUCLEOTIDE SEQUENCE</scope>
</reference>
<accession>A0AA36IQQ1</accession>
<gene>
    <name evidence="2" type="ORF">EVOR1521_LOCUS17165</name>
</gene>
<feature type="compositionally biased region" description="Low complexity" evidence="1">
    <location>
        <begin position="916"/>
        <end position="934"/>
    </location>
</feature>
<evidence type="ECO:0000256" key="1">
    <source>
        <dbReference type="SAM" id="MobiDB-lite"/>
    </source>
</evidence>
<feature type="region of interest" description="Disordered" evidence="1">
    <location>
        <begin position="906"/>
        <end position="946"/>
    </location>
</feature>
<keyword evidence="3" id="KW-1185">Reference proteome</keyword>
<organism evidence="2 3">
    <name type="scientific">Effrenium voratum</name>
    <dbReference type="NCBI Taxonomy" id="2562239"/>
    <lineage>
        <taxon>Eukaryota</taxon>
        <taxon>Sar</taxon>
        <taxon>Alveolata</taxon>
        <taxon>Dinophyceae</taxon>
        <taxon>Suessiales</taxon>
        <taxon>Symbiodiniaceae</taxon>
        <taxon>Effrenium</taxon>
    </lineage>
</organism>
<dbReference type="AlphaFoldDB" id="A0AA36IQQ1"/>
<name>A0AA36IQQ1_9DINO</name>
<feature type="compositionally biased region" description="Basic residues" evidence="1">
    <location>
        <begin position="838"/>
        <end position="848"/>
    </location>
</feature>
<feature type="non-terminal residue" evidence="2">
    <location>
        <position position="1038"/>
    </location>
</feature>
<dbReference type="EMBL" id="CAUJNA010002228">
    <property type="protein sequence ID" value="CAJ1391935.1"/>
    <property type="molecule type" value="Genomic_DNA"/>
</dbReference>
<protein>
    <submittedName>
        <fullName evidence="2">Uncharacterized protein</fullName>
    </submittedName>
</protein>
<proteinExistence type="predicted"/>
<evidence type="ECO:0000313" key="3">
    <source>
        <dbReference type="Proteomes" id="UP001178507"/>
    </source>
</evidence>
<feature type="region of interest" description="Disordered" evidence="1">
    <location>
        <begin position="821"/>
        <end position="871"/>
    </location>
</feature>
<sequence length="1038" mass="117165">GATAPRKSSLYSWRVDFDLATMIYARMTKFTMSKNWRLHVRLDASPQFGKDYLMGEVDILNLDGVQNWADIQQGGSLTTRLLVCQTLGARAAGVAVKAKKLLHMLSLESESLKGTLSRCRSMLSDWGTESRLWQTPSSILEDELPSWNTLFGMALPIPDHDHSLHHIMECLELHFGWSDWFQPRLHALSLFFGNLGRCQRFVNVCIRYDVLRWVLGRKDAFRFLLADSASFTDSKEMSRTELDMLREVADADSQVGMRFWATCVTVEGLSDWGVSLSVWLHGCQCQHEDDKARSKCTLKGRKALLLACGGWHDFTRSLQACELSARARLLNTQLRDRSDEDRQFATELCTGFQDCKSMMLLRLRQAYSFWDAMPFSILQLGQHLVLPSVPEDESRRAGKRLLAEYTQAPSKASLGVTSWFFFGQATNRRRIEVWCQGGPLHHNLAHELLAYASSLVVMQQLESRHHLVNMAVSHGRAQLPCATIAALRRVINKDLQEPAFRDLLPTLLDSFSTLLPAEISWSGKKEMLEKIYGYGLDQLHPDTTFEDAEFQKHTDAMVQAKTKSPDLGPLESDHLKKVLNRQAVFAIPTERPSSTEPQDYIVFKVISLKPNSRMYLQKVCQLSVDEWHDSMAISVLGRVRSKQSDSGATLPEFTTFSLSEVQTLSLRYMFDKSRWRGLHVYTKVSQVYEFDDQCIEDDDCGGEHDGLAQRFDTGEIVLTHDAMRYGVACSAAVPERTTRASVAGLRGVSDNPRVYYQLLMAHKDAIGKYEAAGVFSHAQSQHYYNTVWAAIEKRPAEIVEIPFSKPVDFYEGLTSFIEGKSAKDPRAELAETETEPGKKKRRRTRPTRRTADEAPRARQQQPELVDLAASSSSDVEVLPVMAVAPACEKGAAVVYWDTILEEDAEAGTTGQDNDGASSEAEPGPAVPAAELEALPSPPPDQQRQHRDIPWDELFPPTKSAHRRYIVETVLPQLVPFLRDATHARKSPRELANLAVDEVDRTGKRQWGAYELYSRRRTVVDAVLSQYYDVLHEHLQKCV</sequence>